<feature type="compositionally biased region" description="Polar residues" evidence="1">
    <location>
        <begin position="37"/>
        <end position="49"/>
    </location>
</feature>
<feature type="region of interest" description="Disordered" evidence="1">
    <location>
        <begin position="1"/>
        <end position="67"/>
    </location>
</feature>
<organism evidence="2 3">
    <name type="scientific">Golovinomyces cichoracearum</name>
    <dbReference type="NCBI Taxonomy" id="62708"/>
    <lineage>
        <taxon>Eukaryota</taxon>
        <taxon>Fungi</taxon>
        <taxon>Dikarya</taxon>
        <taxon>Ascomycota</taxon>
        <taxon>Pezizomycotina</taxon>
        <taxon>Leotiomycetes</taxon>
        <taxon>Erysiphales</taxon>
        <taxon>Erysiphaceae</taxon>
        <taxon>Golovinomyces</taxon>
    </lineage>
</organism>
<feature type="compositionally biased region" description="Pro residues" evidence="1">
    <location>
        <begin position="22"/>
        <end position="32"/>
    </location>
</feature>
<dbReference type="AlphaFoldDB" id="A0A420JCE0"/>
<evidence type="ECO:0000313" key="3">
    <source>
        <dbReference type="Proteomes" id="UP000285326"/>
    </source>
</evidence>
<evidence type="ECO:0000256" key="1">
    <source>
        <dbReference type="SAM" id="MobiDB-lite"/>
    </source>
</evidence>
<name>A0A420JCE0_9PEZI</name>
<proteinExistence type="predicted"/>
<reference evidence="2 3" key="1">
    <citation type="journal article" date="2018" name="BMC Genomics">
        <title>Comparative genome analyses reveal sequence features reflecting distinct modes of host-adaptation between dicot and monocot powdery mildew.</title>
        <authorList>
            <person name="Wu Y."/>
            <person name="Ma X."/>
            <person name="Pan Z."/>
            <person name="Kale S.D."/>
            <person name="Song Y."/>
            <person name="King H."/>
            <person name="Zhang Q."/>
            <person name="Presley C."/>
            <person name="Deng X."/>
            <person name="Wei C.I."/>
            <person name="Xiao S."/>
        </authorList>
    </citation>
    <scope>NUCLEOTIDE SEQUENCE [LARGE SCALE GENOMIC DNA]</scope>
    <source>
        <strain evidence="2">UMSG1</strain>
    </source>
</reference>
<evidence type="ECO:0000313" key="2">
    <source>
        <dbReference type="EMBL" id="RKF95985.1"/>
    </source>
</evidence>
<accession>A0A420JCE0</accession>
<feature type="non-terminal residue" evidence="2">
    <location>
        <position position="67"/>
    </location>
</feature>
<sequence length="67" mass="7285">MDYEIDIPALSIDSRQSSPSITIPPAPHPTPPNLSSQPITIPSNDTAQTDRPILNPVPPFKRATMHT</sequence>
<gene>
    <name evidence="2" type="ORF">GcM1_053001</name>
</gene>
<dbReference type="Proteomes" id="UP000285326">
    <property type="component" value="Unassembled WGS sequence"/>
</dbReference>
<protein>
    <submittedName>
        <fullName evidence="2">Uncharacterized protein</fullName>
    </submittedName>
</protein>
<dbReference type="EMBL" id="MCBS01005335">
    <property type="protein sequence ID" value="RKF95985.1"/>
    <property type="molecule type" value="Genomic_DNA"/>
</dbReference>
<comment type="caution">
    <text evidence="2">The sequence shown here is derived from an EMBL/GenBank/DDBJ whole genome shotgun (WGS) entry which is preliminary data.</text>
</comment>